<dbReference type="AlphaFoldDB" id="A0A1F4URM2"/>
<dbReference type="EMBL" id="MEVA01000006">
    <property type="protein sequence ID" value="OGC47559.1"/>
    <property type="molecule type" value="Genomic_DNA"/>
</dbReference>
<evidence type="ECO:0000313" key="3">
    <source>
        <dbReference type="EMBL" id="OGC47559.1"/>
    </source>
</evidence>
<protein>
    <recommendedName>
        <fullName evidence="5">PsbP C-terminal domain-containing protein</fullName>
    </recommendedName>
</protein>
<feature type="transmembrane region" description="Helical" evidence="2">
    <location>
        <begin position="12"/>
        <end position="30"/>
    </location>
</feature>
<feature type="region of interest" description="Disordered" evidence="1">
    <location>
        <begin position="37"/>
        <end position="68"/>
    </location>
</feature>
<comment type="caution">
    <text evidence="3">The sequence shown here is derived from an EMBL/GenBank/DDBJ whole genome shotgun (WGS) entry which is preliminary data.</text>
</comment>
<keyword evidence="2" id="KW-1133">Transmembrane helix</keyword>
<reference evidence="3 4" key="1">
    <citation type="journal article" date="2016" name="Nat. Commun.">
        <title>Thousands of microbial genomes shed light on interconnected biogeochemical processes in an aquifer system.</title>
        <authorList>
            <person name="Anantharaman K."/>
            <person name="Brown C.T."/>
            <person name="Hug L.A."/>
            <person name="Sharon I."/>
            <person name="Castelle C.J."/>
            <person name="Probst A.J."/>
            <person name="Thomas B.C."/>
            <person name="Singh A."/>
            <person name="Wilkins M.J."/>
            <person name="Karaoz U."/>
            <person name="Brodie E.L."/>
            <person name="Williams K.H."/>
            <person name="Hubbard S.S."/>
            <person name="Banfield J.F."/>
        </authorList>
    </citation>
    <scope>NUCLEOTIDE SEQUENCE [LARGE SCALE GENOMIC DNA]</scope>
</reference>
<evidence type="ECO:0000256" key="1">
    <source>
        <dbReference type="SAM" id="MobiDB-lite"/>
    </source>
</evidence>
<feature type="compositionally biased region" description="Low complexity" evidence="1">
    <location>
        <begin position="45"/>
        <end position="68"/>
    </location>
</feature>
<sequence>MNNESAQKGIAPLLILVIVGAAIAGAVVIFNKPFNKSKNSPPAEQQVQQNQTSNQPSAQEQPVGQGQEVGWETYRSDEYGYTVEIPKGWNVSDTPSENSRETTIIHPGAQALVLITALKDEGLSDLDYMRDSMAEFKEKLENDPATLQLAKFESDIQGNVGGFIGIGEEYRSEVNWYFEQRGLLSTNGRVLLFHGAAQSNVYQEYKDIISHIIESFRVE</sequence>
<accession>A0A1F4URM2</accession>
<keyword evidence="2" id="KW-0472">Membrane</keyword>
<evidence type="ECO:0000256" key="2">
    <source>
        <dbReference type="SAM" id="Phobius"/>
    </source>
</evidence>
<gene>
    <name evidence="3" type="ORF">A2886_02095</name>
</gene>
<dbReference type="Gene3D" id="3.40.1000.10">
    <property type="entry name" value="Mog1/PsbP, alpha/beta/alpha sandwich"/>
    <property type="match status" value="1"/>
</dbReference>
<organism evidence="3 4">
    <name type="scientific">candidate division WWE3 bacterium RIFCSPHIGHO2_01_FULL_42_13</name>
    <dbReference type="NCBI Taxonomy" id="1802617"/>
    <lineage>
        <taxon>Bacteria</taxon>
        <taxon>Katanobacteria</taxon>
    </lineage>
</organism>
<evidence type="ECO:0008006" key="5">
    <source>
        <dbReference type="Google" id="ProtNLM"/>
    </source>
</evidence>
<evidence type="ECO:0000313" key="4">
    <source>
        <dbReference type="Proteomes" id="UP000176608"/>
    </source>
</evidence>
<dbReference type="STRING" id="1802617.A2886_02095"/>
<name>A0A1F4URM2_UNCKA</name>
<dbReference type="Proteomes" id="UP000176608">
    <property type="component" value="Unassembled WGS sequence"/>
</dbReference>
<proteinExistence type="predicted"/>
<keyword evidence="2" id="KW-0812">Transmembrane</keyword>